<organism evidence="2 3">
    <name type="scientific">Pseudomonas nitroreducens</name>
    <dbReference type="NCBI Taxonomy" id="46680"/>
    <lineage>
        <taxon>Bacteria</taxon>
        <taxon>Pseudomonadati</taxon>
        <taxon>Pseudomonadota</taxon>
        <taxon>Gammaproteobacteria</taxon>
        <taxon>Pseudomonadales</taxon>
        <taxon>Pseudomonadaceae</taxon>
        <taxon>Pseudomonas</taxon>
    </lineage>
</organism>
<dbReference type="EMBL" id="VASG01000010">
    <property type="protein sequence ID" value="TLP69671.1"/>
    <property type="molecule type" value="Genomic_DNA"/>
</dbReference>
<feature type="transmembrane region" description="Helical" evidence="1">
    <location>
        <begin position="237"/>
        <end position="257"/>
    </location>
</feature>
<dbReference type="Proteomes" id="UP000307510">
    <property type="component" value="Unassembled WGS sequence"/>
</dbReference>
<evidence type="ECO:0000313" key="3">
    <source>
        <dbReference type="Proteomes" id="UP000307510"/>
    </source>
</evidence>
<feature type="transmembrane region" description="Helical" evidence="1">
    <location>
        <begin position="147"/>
        <end position="165"/>
    </location>
</feature>
<sequence>MFDTIRAFFLAYWYIVVPVVTLCFLAIPVIVYWNEVRYWLMNVRMRLPLVGRIRSWVRHPGTPEDSGFLSSERELCSFYAKYYDDHKVDKAFFKKCENYLAKANEDGRREKNLGIWALIIVLMLIEATAFGYALAPFALTLATPKTAMIGAFAIGLVISIICLLLSEFAGRELYKNSVVGHIMSFEDLRGTGDMGDMVRKNLITIDNTTDDDARPEFQQMLNRVRAPKDGAMPAKRYRVASAYTVFIVVLACAAFWVRTETLNAQEAELIANPPAVSQTADDFPTGSDDDFPLTDDMANLSQQSTGKSAQDQIDALHRASLVTFAVLSVLFVFIQTTSTFLAYIFGFAGTHSRKAWEMTHGFANADEFERHHLSKARSIAVDAQSSLGTLQGLQARVFRVSGTTKTDTGKNLQQRTFENYLVYAANEATGKQTDEMMRNFIQKGIDRVQSLIDEGDLNAAAKAFNDIGPAVASINTSNQDLLPLKQKFESLRPMFQAVLAPSPAPVAAPKPVIAAVQTTTAEPVAAVPVAAVAPATPVETDAPAAAVPEAPAAVAPAFDKNAWGDLTDFEDEDLPHVASKHGVDIALLRRARKLQLLEKA</sequence>
<feature type="transmembrane region" description="Helical" evidence="1">
    <location>
        <begin position="12"/>
        <end position="34"/>
    </location>
</feature>
<proteinExistence type="predicted"/>
<gene>
    <name evidence="2" type="ORF">FEA48_27850</name>
</gene>
<evidence type="ECO:0000313" key="2">
    <source>
        <dbReference type="EMBL" id="TLP69671.1"/>
    </source>
</evidence>
<keyword evidence="1" id="KW-0812">Transmembrane</keyword>
<name>A0A5R8ZTB6_PSENT</name>
<reference evidence="3" key="2">
    <citation type="submission" date="2019-06" db="EMBL/GenBank/DDBJ databases">
        <title>AzeR, a transcriptional regulator that responds to azelaic acid in Pseudomonas nitroreducens.</title>
        <authorList>
            <person name="Bez C."/>
            <person name="Javvadi S.G."/>
            <person name="Bertani I."/>
            <person name="Devescovi G."/>
            <person name="Studholme D.J."/>
            <person name="Geller A."/>
            <person name="Levy A."/>
            <person name="Venturi V."/>
        </authorList>
    </citation>
    <scope>NUCLEOTIDE SEQUENCE [LARGE SCALE GENOMIC DNA]</scope>
    <source>
        <strain evidence="3">DSM 9128</strain>
    </source>
</reference>
<keyword evidence="1" id="KW-1133">Transmembrane helix</keyword>
<protein>
    <submittedName>
        <fullName evidence="2">Uncharacterized protein</fullName>
    </submittedName>
</protein>
<dbReference type="AlphaFoldDB" id="A0A5R8ZTB6"/>
<feature type="transmembrane region" description="Helical" evidence="1">
    <location>
        <begin position="324"/>
        <end position="348"/>
    </location>
</feature>
<reference evidence="2 3" key="1">
    <citation type="submission" date="2019-05" db="EMBL/GenBank/DDBJ databases">
        <authorList>
            <person name="Moore K."/>
            <person name="O'Neill P."/>
            <person name="Farbos A."/>
            <person name="Studholme D.J."/>
        </authorList>
    </citation>
    <scope>NUCLEOTIDE SEQUENCE [LARGE SCALE GENOMIC DNA]</scope>
    <source>
        <strain evidence="2 3">DSM 9128</strain>
    </source>
</reference>
<dbReference type="RefSeq" id="WP_138216699.1">
    <property type="nucleotide sequence ID" value="NZ_VASG01000010.1"/>
</dbReference>
<keyword evidence="1" id="KW-0472">Membrane</keyword>
<comment type="caution">
    <text evidence="2">The sequence shown here is derived from an EMBL/GenBank/DDBJ whole genome shotgun (WGS) entry which is preliminary data.</text>
</comment>
<accession>A0A5R8ZTB6</accession>
<evidence type="ECO:0000256" key="1">
    <source>
        <dbReference type="SAM" id="Phobius"/>
    </source>
</evidence>
<feature type="transmembrane region" description="Helical" evidence="1">
    <location>
        <begin position="113"/>
        <end position="135"/>
    </location>
</feature>